<proteinExistence type="predicted"/>
<sequence>MESLLDRMTIPLSRPYTIDGVECEELVMYEPKLRDRIMFSKDKGDEEERSARMIARLINVDVKALYDLPDCDYSKLEAAFNTLVKPPEERNPT</sequence>
<organism evidence="1">
    <name type="scientific">Salmonella enterica subsp. enterica serovar Abeokuta</name>
    <dbReference type="NCBI Taxonomy" id="2926665"/>
    <lineage>
        <taxon>Bacteria</taxon>
        <taxon>Pseudomonadati</taxon>
        <taxon>Pseudomonadota</taxon>
        <taxon>Gammaproteobacteria</taxon>
        <taxon>Enterobacterales</taxon>
        <taxon>Enterobacteriaceae</taxon>
        <taxon>Salmonella</taxon>
    </lineage>
</organism>
<name>A0A8T9INX7_SALET</name>
<dbReference type="RefSeq" id="WP_197392949.1">
    <property type="nucleotide sequence ID" value="NZ_CP093445.1"/>
</dbReference>
<reference evidence="1" key="1">
    <citation type="submission" date="2022-03" db="EMBL/GenBank/DDBJ databases">
        <title>Genome Sequence of a New Salmonella enterica Strain (Salmonella Abeokuta) isolated from Poultry Feed in Nigeria.</title>
        <authorList>
            <person name="Fagbamila I."/>
            <person name="Barco L."/>
            <person name="Monorella C."/>
            <person name="Beld M.V.D."/>
            <person name="Mooijman K."/>
            <person name="Hernandez-Segura A."/>
            <person name="Orsini M."/>
            <person name="Ajayi O."/>
            <person name="Ngulukun S."/>
            <person name="Jambalang A.-R."/>
            <person name="Sati N."/>
            <person name="Emmennaa P."/>
            <person name="Ankeli P."/>
            <person name="Muhammad M."/>
        </authorList>
    </citation>
    <scope>NUCLEOTIDE SEQUENCE</scope>
    <source>
        <strain evidence="1">OG19FER4</strain>
    </source>
</reference>
<dbReference type="InterPro" id="IPR019289">
    <property type="entry name" value="Phage_tail_E/E"/>
</dbReference>
<dbReference type="AlphaFoldDB" id="A0A8T9INX7"/>
<dbReference type="Pfam" id="PF10109">
    <property type="entry name" value="Phage_TAC_7"/>
    <property type="match status" value="1"/>
</dbReference>
<dbReference type="EMBL" id="CP093445">
    <property type="protein sequence ID" value="UNO35808.1"/>
    <property type="molecule type" value="Genomic_DNA"/>
</dbReference>
<accession>A0A8T9INX7</accession>
<evidence type="ECO:0000313" key="1">
    <source>
        <dbReference type="EMBL" id="UNO35808.1"/>
    </source>
</evidence>
<protein>
    <submittedName>
        <fullName evidence="1">Phage tail assembly protein</fullName>
    </submittedName>
</protein>
<gene>
    <name evidence="1" type="ORF">MOV10_09635</name>
</gene>